<feature type="region of interest" description="Disordered" evidence="2">
    <location>
        <begin position="30"/>
        <end position="62"/>
    </location>
</feature>
<feature type="compositionally biased region" description="Polar residues" evidence="2">
    <location>
        <begin position="162"/>
        <end position="172"/>
    </location>
</feature>
<evidence type="ECO:0000313" key="4">
    <source>
        <dbReference type="EMBL" id="CAB4601074.1"/>
    </source>
</evidence>
<dbReference type="EMBL" id="CAEZUR010000007">
    <property type="protein sequence ID" value="CAB4601074.1"/>
    <property type="molecule type" value="Genomic_DNA"/>
</dbReference>
<reference evidence="4" key="1">
    <citation type="submission" date="2020-05" db="EMBL/GenBank/DDBJ databases">
        <authorList>
            <person name="Chiriac C."/>
            <person name="Salcher M."/>
            <person name="Ghai R."/>
            <person name="Kavagutti S V."/>
        </authorList>
    </citation>
    <scope>NUCLEOTIDE SEQUENCE</scope>
</reference>
<accession>A0A6J6GPU0</accession>
<dbReference type="AlphaFoldDB" id="A0A6J6GPU0"/>
<sequence length="172" mass="18597">MKRKNQRLFAVAIIVALTAMVPMPSQAATRVCTSSENNSIQSQQNQVNNRQTRVGTDQQKYNKAQGKLNTANAKVNDLAAKRDASKKKIIDLTALAVKNAVSSPSISRGYLAQAKNESNNLTSLEARLKLATAEAGNANRDAATALSNLARSQKDLADQQGRLATQRSRCRS</sequence>
<organism evidence="4">
    <name type="scientific">freshwater metagenome</name>
    <dbReference type="NCBI Taxonomy" id="449393"/>
    <lineage>
        <taxon>unclassified sequences</taxon>
        <taxon>metagenomes</taxon>
        <taxon>ecological metagenomes</taxon>
    </lineage>
</organism>
<feature type="coiled-coil region" evidence="1">
    <location>
        <begin position="114"/>
        <end position="141"/>
    </location>
</feature>
<evidence type="ECO:0000256" key="2">
    <source>
        <dbReference type="SAM" id="MobiDB-lite"/>
    </source>
</evidence>
<feature type="compositionally biased region" description="Polar residues" evidence="2">
    <location>
        <begin position="52"/>
        <end position="62"/>
    </location>
</feature>
<feature type="region of interest" description="Disordered" evidence="2">
    <location>
        <begin position="153"/>
        <end position="172"/>
    </location>
</feature>
<gene>
    <name evidence="3" type="ORF">UFOPK1433_00882</name>
    <name evidence="4" type="ORF">UFOPK1843_00143</name>
</gene>
<proteinExistence type="predicted"/>
<keyword evidence="1" id="KW-0175">Coiled coil</keyword>
<evidence type="ECO:0000313" key="3">
    <source>
        <dbReference type="EMBL" id="CAB4547296.1"/>
    </source>
</evidence>
<feature type="compositionally biased region" description="Low complexity" evidence="2">
    <location>
        <begin position="34"/>
        <end position="51"/>
    </location>
</feature>
<evidence type="ECO:0000256" key="1">
    <source>
        <dbReference type="SAM" id="Coils"/>
    </source>
</evidence>
<dbReference type="EMBL" id="CAEZSN010000101">
    <property type="protein sequence ID" value="CAB4547296.1"/>
    <property type="molecule type" value="Genomic_DNA"/>
</dbReference>
<protein>
    <submittedName>
        <fullName evidence="4">Unannotated protein</fullName>
    </submittedName>
</protein>
<name>A0A6J6GPU0_9ZZZZ</name>